<gene>
    <name evidence="1" type="ORF">CYK91_03105</name>
</gene>
<name>A0AB37C8V0_CLOPF</name>
<comment type="caution">
    <text evidence="1">The sequence shown here is derived from an EMBL/GenBank/DDBJ whole genome shotgun (WGS) entry which is preliminary data.</text>
</comment>
<evidence type="ECO:0000313" key="1">
    <source>
        <dbReference type="EMBL" id="PWX42133.1"/>
    </source>
</evidence>
<proteinExistence type="predicted"/>
<dbReference type="Proteomes" id="UP000247117">
    <property type="component" value="Unassembled WGS sequence"/>
</dbReference>
<evidence type="ECO:0000313" key="2">
    <source>
        <dbReference type="Proteomes" id="UP000247117"/>
    </source>
</evidence>
<dbReference type="RefSeq" id="WP_110083200.1">
    <property type="nucleotide sequence ID" value="NZ_PJTB01000001.1"/>
</dbReference>
<dbReference type="EMBL" id="PJTB01000001">
    <property type="protein sequence ID" value="PWX42133.1"/>
    <property type="molecule type" value="Genomic_DNA"/>
</dbReference>
<reference evidence="1 2" key="1">
    <citation type="journal article" date="2018" name="BMC Genomics">
        <title>Whole genome analysis reveals the diversity and evolutionary relationships between necrotic enteritis-causing strains of Clostridium perfringens.</title>
        <authorList>
            <person name="Lacey J.A."/>
            <person name="Allnutt T.R."/>
            <person name="Vezina B."/>
            <person name="Van T.T.H."/>
            <person name="Stent T."/>
            <person name="Han X."/>
            <person name="Rood J.I."/>
            <person name="Wade B."/>
            <person name="Keyburn A.L."/>
            <person name="Seeman T."/>
            <person name="Chen H."/>
            <person name="Haring V."/>
            <person name="Johanesen P.A."/>
            <person name="Lyras D."/>
            <person name="Moore R.J."/>
        </authorList>
    </citation>
    <scope>NUCLEOTIDE SEQUENCE [LARGE SCALE GENOMIC DNA]</scope>
    <source>
        <strain evidence="1 2">EUR-NE15</strain>
    </source>
</reference>
<sequence length="84" mass="9881">MTIEQNLNHVYYKDDNIHPEAISLRAPGVFKKKENIVINIPGRFQRITTYENGLIVCEEMIPGKHIFRFNRPFNEIEAGVLYFE</sequence>
<protein>
    <submittedName>
        <fullName evidence="1">Uncharacterized protein</fullName>
    </submittedName>
</protein>
<dbReference type="AlphaFoldDB" id="A0AB37C8V0"/>
<organism evidence="1 2">
    <name type="scientific">Clostridium perfringens</name>
    <dbReference type="NCBI Taxonomy" id="1502"/>
    <lineage>
        <taxon>Bacteria</taxon>
        <taxon>Bacillati</taxon>
        <taxon>Bacillota</taxon>
        <taxon>Clostridia</taxon>
        <taxon>Eubacteriales</taxon>
        <taxon>Clostridiaceae</taxon>
        <taxon>Clostridium</taxon>
    </lineage>
</organism>
<accession>A0AB37C8V0</accession>